<evidence type="ECO:0000256" key="1">
    <source>
        <dbReference type="SAM" id="Phobius"/>
    </source>
</evidence>
<accession>A0A1I7RW39</accession>
<protein>
    <submittedName>
        <fullName evidence="3">Pilus assembly protein</fullName>
    </submittedName>
</protein>
<feature type="transmembrane region" description="Helical" evidence="1">
    <location>
        <begin position="35"/>
        <end position="59"/>
    </location>
</feature>
<keyword evidence="1" id="KW-0812">Transmembrane</keyword>
<dbReference type="AlphaFoldDB" id="A0A1I7RW39"/>
<sequence>MVQFLQAFFINIKNGASQRKEVVASSGSSVVTTSVVVVISGVVGTLVFSVGIAGVVVVLGRSVLVGAHEVDHGL</sequence>
<proteinExistence type="predicted"/>
<name>A0A1I7RW39_BURXY</name>
<keyword evidence="1" id="KW-1133">Transmembrane helix</keyword>
<reference evidence="3" key="1">
    <citation type="submission" date="2016-11" db="UniProtKB">
        <authorList>
            <consortium name="WormBaseParasite"/>
        </authorList>
    </citation>
    <scope>IDENTIFICATION</scope>
</reference>
<evidence type="ECO:0000313" key="3">
    <source>
        <dbReference type="WBParaSite" id="BXY_0495200.1"/>
    </source>
</evidence>
<dbReference type="WBParaSite" id="BXY_0495200.1">
    <property type="protein sequence ID" value="BXY_0495200.1"/>
    <property type="gene ID" value="BXY_0495200"/>
</dbReference>
<dbReference type="Proteomes" id="UP000095284">
    <property type="component" value="Unplaced"/>
</dbReference>
<evidence type="ECO:0000313" key="2">
    <source>
        <dbReference type="Proteomes" id="UP000095284"/>
    </source>
</evidence>
<organism evidence="2 3">
    <name type="scientific">Bursaphelenchus xylophilus</name>
    <name type="common">Pinewood nematode worm</name>
    <name type="synonym">Aphelenchoides xylophilus</name>
    <dbReference type="NCBI Taxonomy" id="6326"/>
    <lineage>
        <taxon>Eukaryota</taxon>
        <taxon>Metazoa</taxon>
        <taxon>Ecdysozoa</taxon>
        <taxon>Nematoda</taxon>
        <taxon>Chromadorea</taxon>
        <taxon>Rhabditida</taxon>
        <taxon>Tylenchina</taxon>
        <taxon>Tylenchomorpha</taxon>
        <taxon>Aphelenchoidea</taxon>
        <taxon>Aphelenchoididae</taxon>
        <taxon>Bursaphelenchus</taxon>
    </lineage>
</organism>
<keyword evidence="1" id="KW-0472">Membrane</keyword>